<dbReference type="Proteomes" id="UP000438429">
    <property type="component" value="Unassembled WGS sequence"/>
</dbReference>
<evidence type="ECO:0000256" key="1">
    <source>
        <dbReference type="SAM" id="SignalP"/>
    </source>
</evidence>
<evidence type="ECO:0008006" key="4">
    <source>
        <dbReference type="Google" id="ProtNLM"/>
    </source>
</evidence>
<feature type="signal peptide" evidence="1">
    <location>
        <begin position="1"/>
        <end position="21"/>
    </location>
</feature>
<keyword evidence="1" id="KW-0732">Signal</keyword>
<evidence type="ECO:0000313" key="3">
    <source>
        <dbReference type="Proteomes" id="UP000438429"/>
    </source>
</evidence>
<reference evidence="2 3" key="1">
    <citation type="submission" date="2019-06" db="EMBL/GenBank/DDBJ databases">
        <title>Draft genomes of female and male turbot (Scophthalmus maximus).</title>
        <authorList>
            <person name="Xu H."/>
            <person name="Xu X.-W."/>
            <person name="Shao C."/>
            <person name="Chen S."/>
        </authorList>
    </citation>
    <scope>NUCLEOTIDE SEQUENCE [LARGE SCALE GENOMIC DNA]</scope>
    <source>
        <strain evidence="2">Ysfricsl-2016a</strain>
        <tissue evidence="2">Blood</tissue>
    </source>
</reference>
<evidence type="ECO:0000313" key="2">
    <source>
        <dbReference type="EMBL" id="KAF0035838.1"/>
    </source>
</evidence>
<sequence length="134" mass="14372">MRTIPALALLLMSRGWTVTDWAPGALCSSCAPAVLQLRSSCAPAVLQRPASSRDVPSDPIMASPCRRHNHYSPVASAREDGGRIAPDIENLGLRGSVRSFVQGGRGIHFQKENKTNTRKFRGGGGAFSRGNMNL</sequence>
<name>A0A6A4SUN9_SCOMX</name>
<comment type="caution">
    <text evidence="2">The sequence shown here is derived from an EMBL/GenBank/DDBJ whole genome shotgun (WGS) entry which is preliminary data.</text>
</comment>
<protein>
    <recommendedName>
        <fullName evidence="4">Secreted protein</fullName>
    </recommendedName>
</protein>
<dbReference type="AlphaFoldDB" id="A0A6A4SUN9"/>
<proteinExistence type="predicted"/>
<feature type="chain" id="PRO_5025339502" description="Secreted protein" evidence="1">
    <location>
        <begin position="22"/>
        <end position="134"/>
    </location>
</feature>
<gene>
    <name evidence="2" type="ORF">F2P81_011150</name>
</gene>
<organism evidence="2 3">
    <name type="scientific">Scophthalmus maximus</name>
    <name type="common">Turbot</name>
    <name type="synonym">Psetta maxima</name>
    <dbReference type="NCBI Taxonomy" id="52904"/>
    <lineage>
        <taxon>Eukaryota</taxon>
        <taxon>Metazoa</taxon>
        <taxon>Chordata</taxon>
        <taxon>Craniata</taxon>
        <taxon>Vertebrata</taxon>
        <taxon>Euteleostomi</taxon>
        <taxon>Actinopterygii</taxon>
        <taxon>Neopterygii</taxon>
        <taxon>Teleostei</taxon>
        <taxon>Neoteleostei</taxon>
        <taxon>Acanthomorphata</taxon>
        <taxon>Carangaria</taxon>
        <taxon>Pleuronectiformes</taxon>
        <taxon>Pleuronectoidei</taxon>
        <taxon>Scophthalmidae</taxon>
        <taxon>Scophthalmus</taxon>
    </lineage>
</organism>
<dbReference type="EMBL" id="VEVO01000010">
    <property type="protein sequence ID" value="KAF0035838.1"/>
    <property type="molecule type" value="Genomic_DNA"/>
</dbReference>
<accession>A0A6A4SUN9</accession>